<reference evidence="2 3" key="1">
    <citation type="submission" date="2019-06" db="EMBL/GenBank/DDBJ databases">
        <title>Description of Kitasatospora acidophila sp. nov. isolated from pine grove soil, and reclassification of Streptomyces novaecaesareae to Kitasatospora novaeceasareae comb. nov.</title>
        <authorList>
            <person name="Kim M.J."/>
        </authorList>
    </citation>
    <scope>NUCLEOTIDE SEQUENCE [LARGE SCALE GENOMIC DNA]</scope>
    <source>
        <strain evidence="2 3">MMS16-CNU292</strain>
    </source>
</reference>
<dbReference type="Proteomes" id="UP000319103">
    <property type="component" value="Unassembled WGS sequence"/>
</dbReference>
<dbReference type="CDD" id="cd07247">
    <property type="entry name" value="SgaA_N_like"/>
    <property type="match status" value="2"/>
</dbReference>
<evidence type="ECO:0000259" key="1">
    <source>
        <dbReference type="PROSITE" id="PS51819"/>
    </source>
</evidence>
<keyword evidence="3" id="KW-1185">Reference proteome</keyword>
<dbReference type="RefSeq" id="WP_141637191.1">
    <property type="nucleotide sequence ID" value="NZ_VIGB01000003.1"/>
</dbReference>
<dbReference type="InterPro" id="IPR052164">
    <property type="entry name" value="Anthracycline_SecMetBiosynth"/>
</dbReference>
<dbReference type="AlphaFoldDB" id="A0A540WEF2"/>
<protein>
    <submittedName>
        <fullName evidence="2">VOC family protein</fullName>
    </submittedName>
</protein>
<dbReference type="InterPro" id="IPR004360">
    <property type="entry name" value="Glyas_Fos-R_dOase_dom"/>
</dbReference>
<dbReference type="PANTHER" id="PTHR33993">
    <property type="entry name" value="GLYOXALASE-RELATED"/>
    <property type="match status" value="1"/>
</dbReference>
<dbReference type="PANTHER" id="PTHR33993:SF14">
    <property type="entry name" value="GB|AAF24581.1"/>
    <property type="match status" value="1"/>
</dbReference>
<dbReference type="EMBL" id="VIGB01000003">
    <property type="protein sequence ID" value="TQF06784.1"/>
    <property type="molecule type" value="Genomic_DNA"/>
</dbReference>
<comment type="caution">
    <text evidence="2">The sequence shown here is derived from an EMBL/GenBank/DDBJ whole genome shotgun (WGS) entry which is preliminary data.</text>
</comment>
<gene>
    <name evidence="2" type="ORF">E6W39_37085</name>
</gene>
<proteinExistence type="predicted"/>
<dbReference type="OrthoDB" id="9793039at2"/>
<dbReference type="InterPro" id="IPR037523">
    <property type="entry name" value="VOC_core"/>
</dbReference>
<dbReference type="Pfam" id="PF00903">
    <property type="entry name" value="Glyoxalase"/>
    <property type="match status" value="2"/>
</dbReference>
<sequence>MTKMTAYREGVPCWVDLAAPDAERAMAFYQELFGWEYADTGEQGGHYRMALKHGTPVAGISPEPGAGKTHWTTYLAADDIDAVAGRVRDAGGQVLDGPLDVPQAGRWAMAKDPAGAMFGLWQAGGHIGSGLANEPGTFTWNENLSTDPRAVRAFYHQVFGYEYDEIPGMDYTVIKLHGAPVGGIGEQPPMIPPGTPSFWTTYFHVGDTDLTTAQITELGGQVLVPPTDSPYGRMAVARDDGGASFCVIAPPRG</sequence>
<dbReference type="SUPFAM" id="SSF54593">
    <property type="entry name" value="Glyoxalase/Bleomycin resistance protein/Dihydroxybiphenyl dioxygenase"/>
    <property type="match status" value="2"/>
</dbReference>
<evidence type="ECO:0000313" key="2">
    <source>
        <dbReference type="EMBL" id="TQF06784.1"/>
    </source>
</evidence>
<feature type="domain" description="VOC" evidence="1">
    <location>
        <begin position="137"/>
        <end position="250"/>
    </location>
</feature>
<evidence type="ECO:0000313" key="3">
    <source>
        <dbReference type="Proteomes" id="UP000319103"/>
    </source>
</evidence>
<dbReference type="PROSITE" id="PS51819">
    <property type="entry name" value="VOC"/>
    <property type="match status" value="2"/>
</dbReference>
<name>A0A540WEF2_9ACTN</name>
<dbReference type="Gene3D" id="3.10.180.10">
    <property type="entry name" value="2,3-Dihydroxybiphenyl 1,2-Dioxygenase, domain 1"/>
    <property type="match status" value="2"/>
</dbReference>
<feature type="domain" description="VOC" evidence="1">
    <location>
        <begin position="11"/>
        <end position="123"/>
    </location>
</feature>
<dbReference type="InterPro" id="IPR029068">
    <property type="entry name" value="Glyas_Bleomycin-R_OHBP_Dase"/>
</dbReference>
<organism evidence="2 3">
    <name type="scientific">Kitasatospora acidiphila</name>
    <dbReference type="NCBI Taxonomy" id="2567942"/>
    <lineage>
        <taxon>Bacteria</taxon>
        <taxon>Bacillati</taxon>
        <taxon>Actinomycetota</taxon>
        <taxon>Actinomycetes</taxon>
        <taxon>Kitasatosporales</taxon>
        <taxon>Streptomycetaceae</taxon>
        <taxon>Kitasatospora</taxon>
    </lineage>
</organism>
<accession>A0A540WEF2</accession>